<keyword evidence="2" id="KW-0800">Toxin</keyword>
<evidence type="ECO:0008006" key="12">
    <source>
        <dbReference type="Google" id="ProtNLM"/>
    </source>
</evidence>
<feature type="region of interest" description="Disordered" evidence="9">
    <location>
        <begin position="135"/>
        <end position="169"/>
    </location>
</feature>
<dbReference type="GO" id="GO:0090729">
    <property type="term" value="F:toxin activity"/>
    <property type="evidence" value="ECO:0007669"/>
    <property type="project" value="UniProtKB-KW"/>
</dbReference>
<evidence type="ECO:0000256" key="6">
    <source>
        <dbReference type="ARBA" id="ARBA00023139"/>
    </source>
</evidence>
<keyword evidence="3 10" id="KW-0732">Signal</keyword>
<dbReference type="PROSITE" id="PS50231">
    <property type="entry name" value="RICIN_B_LECTIN"/>
    <property type="match status" value="1"/>
</dbReference>
<evidence type="ECO:0000256" key="5">
    <source>
        <dbReference type="ARBA" id="ARBA00023136"/>
    </source>
</evidence>
<evidence type="ECO:0000256" key="7">
    <source>
        <dbReference type="ARBA" id="ARBA00023237"/>
    </source>
</evidence>
<dbReference type="Gene3D" id="2.80.10.50">
    <property type="match status" value="1"/>
</dbReference>
<feature type="signal peptide" evidence="10">
    <location>
        <begin position="1"/>
        <end position="24"/>
    </location>
</feature>
<dbReference type="EMBL" id="HBFR01008241">
    <property type="protein sequence ID" value="CAD8878769.1"/>
    <property type="molecule type" value="Transcribed_RNA"/>
</dbReference>
<proteinExistence type="predicted"/>
<sequence length="169" mass="20315">MKYSVLSLLSSLIIFSYFSPFVGADFRLRLYWEEGYDWQGEKKERKWCIHCDNCKKGKILLIKKCGDSSRQQWKFYKDRNDMIQSDRDNDDGKLCFERDGNRIKTEKCDEDEKKQRFDLDGTKSKFQIHPYDKEDDCVTQHHHPKDEEEIKTEPCKTAEKDDTSYWRAD</sequence>
<evidence type="ECO:0000256" key="9">
    <source>
        <dbReference type="SAM" id="MobiDB-lite"/>
    </source>
</evidence>
<keyword evidence="7" id="KW-0998">Cell outer membrane</keyword>
<evidence type="ECO:0000313" key="11">
    <source>
        <dbReference type="EMBL" id="CAD8878769.1"/>
    </source>
</evidence>
<feature type="chain" id="PRO_5031342531" description="Ricin B lectin domain-containing protein" evidence="10">
    <location>
        <begin position="25"/>
        <end position="169"/>
    </location>
</feature>
<reference evidence="11" key="1">
    <citation type="submission" date="2021-01" db="EMBL/GenBank/DDBJ databases">
        <authorList>
            <person name="Corre E."/>
            <person name="Pelletier E."/>
            <person name="Niang G."/>
            <person name="Scheremetjew M."/>
            <person name="Finn R."/>
            <person name="Kale V."/>
            <person name="Holt S."/>
            <person name="Cochrane G."/>
            <person name="Meng A."/>
            <person name="Brown T."/>
            <person name="Cohen L."/>
        </authorList>
    </citation>
    <scope>NUCLEOTIDE SEQUENCE</scope>
    <source>
        <strain evidence="11">308</strain>
    </source>
</reference>
<evidence type="ECO:0000256" key="4">
    <source>
        <dbReference type="ARBA" id="ARBA00023026"/>
    </source>
</evidence>
<name>A0A7S1B9S7_9STRA</name>
<keyword evidence="5" id="KW-0472">Membrane</keyword>
<comment type="subcellular location">
    <subcellularLocation>
        <location evidence="1">Cell outer membrane</location>
        <topology evidence="1">Lipid-anchor</topology>
    </subcellularLocation>
</comment>
<keyword evidence="8" id="KW-0449">Lipoprotein</keyword>
<keyword evidence="6" id="KW-0564">Palmitate</keyword>
<dbReference type="SUPFAM" id="SSF50370">
    <property type="entry name" value="Ricin B-like lectins"/>
    <property type="match status" value="1"/>
</dbReference>
<keyword evidence="4" id="KW-0843">Virulence</keyword>
<gene>
    <name evidence="11" type="ORF">CHYS00102_LOCUS5953</name>
</gene>
<protein>
    <recommendedName>
        <fullName evidence="12">Ricin B lectin domain-containing protein</fullName>
    </recommendedName>
</protein>
<dbReference type="Pfam" id="PF03498">
    <property type="entry name" value="CDtoxinA"/>
    <property type="match status" value="1"/>
</dbReference>
<dbReference type="InterPro" id="IPR035992">
    <property type="entry name" value="Ricin_B-like_lectins"/>
</dbReference>
<dbReference type="InterPro" id="IPR003558">
    <property type="entry name" value="CDtoxinA/C"/>
</dbReference>
<dbReference type="AlphaFoldDB" id="A0A7S1B9S7"/>
<accession>A0A7S1B9S7</accession>
<evidence type="ECO:0000256" key="2">
    <source>
        <dbReference type="ARBA" id="ARBA00022656"/>
    </source>
</evidence>
<evidence type="ECO:0000256" key="3">
    <source>
        <dbReference type="ARBA" id="ARBA00022729"/>
    </source>
</evidence>
<evidence type="ECO:0000256" key="1">
    <source>
        <dbReference type="ARBA" id="ARBA00004459"/>
    </source>
</evidence>
<evidence type="ECO:0000256" key="8">
    <source>
        <dbReference type="ARBA" id="ARBA00023288"/>
    </source>
</evidence>
<evidence type="ECO:0000256" key="10">
    <source>
        <dbReference type="SAM" id="SignalP"/>
    </source>
</evidence>
<organism evidence="11">
    <name type="scientific">Corethron hystrix</name>
    <dbReference type="NCBI Taxonomy" id="216773"/>
    <lineage>
        <taxon>Eukaryota</taxon>
        <taxon>Sar</taxon>
        <taxon>Stramenopiles</taxon>
        <taxon>Ochrophyta</taxon>
        <taxon>Bacillariophyta</taxon>
        <taxon>Coscinodiscophyceae</taxon>
        <taxon>Corethrophycidae</taxon>
        <taxon>Corethrales</taxon>
        <taxon>Corethraceae</taxon>
        <taxon>Corethron</taxon>
    </lineage>
</organism>